<comment type="pathway">
    <text evidence="3">Lipid metabolism; fatty acid biosynthesis.</text>
</comment>
<evidence type="ECO:0000256" key="2">
    <source>
        <dbReference type="ARBA" id="ARBA00022553"/>
    </source>
</evidence>
<dbReference type="Gene3D" id="1.10.1200.10">
    <property type="entry name" value="ACP-like"/>
    <property type="match status" value="1"/>
</dbReference>
<gene>
    <name evidence="3" type="primary">acpP</name>
    <name evidence="5" type="ORF">HZY91_09925</name>
</gene>
<keyword evidence="1 3" id="KW-0596">Phosphopantetheine</keyword>
<dbReference type="NCBIfam" id="NF002148">
    <property type="entry name" value="PRK00982.1-2"/>
    <property type="match status" value="1"/>
</dbReference>
<keyword evidence="2 3" id="KW-0597">Phosphoprotein</keyword>
<proteinExistence type="inferred from homology"/>
<dbReference type="Proteomes" id="UP000721415">
    <property type="component" value="Unassembled WGS sequence"/>
</dbReference>
<keyword evidence="3" id="KW-0444">Lipid biosynthesis</keyword>
<keyword evidence="3" id="KW-0275">Fatty acid biosynthesis</keyword>
<dbReference type="InterPro" id="IPR036736">
    <property type="entry name" value="ACP-like_sf"/>
</dbReference>
<comment type="subcellular location">
    <subcellularLocation>
        <location evidence="3">Cytoplasm</location>
    </subcellularLocation>
</comment>
<keyword evidence="3" id="KW-0276">Fatty acid metabolism</keyword>
<comment type="function">
    <text evidence="3">Carrier of the growing fatty acid chain in fatty acid biosynthesis.</text>
</comment>
<evidence type="ECO:0000259" key="4">
    <source>
        <dbReference type="PROSITE" id="PS50075"/>
    </source>
</evidence>
<evidence type="ECO:0000313" key="6">
    <source>
        <dbReference type="Proteomes" id="UP000721415"/>
    </source>
</evidence>
<protein>
    <recommendedName>
        <fullName evidence="3">Acyl carrier protein</fullName>
        <shortName evidence="3">ACP</shortName>
    </recommendedName>
</protein>
<evidence type="ECO:0000313" key="5">
    <source>
        <dbReference type="EMBL" id="MBG9987183.1"/>
    </source>
</evidence>
<comment type="caution">
    <text evidence="5">The sequence shown here is derived from an EMBL/GenBank/DDBJ whole genome shotgun (WGS) entry which is preliminary data.</text>
</comment>
<name>A0ABS0LSP3_9LACT</name>
<evidence type="ECO:0000256" key="1">
    <source>
        <dbReference type="ARBA" id="ARBA00022450"/>
    </source>
</evidence>
<evidence type="ECO:0000256" key="3">
    <source>
        <dbReference type="HAMAP-Rule" id="MF_01217"/>
    </source>
</evidence>
<dbReference type="PROSITE" id="PS50075">
    <property type="entry name" value="CARRIER"/>
    <property type="match status" value="1"/>
</dbReference>
<dbReference type="HAMAP" id="MF_01217">
    <property type="entry name" value="Acyl_carrier"/>
    <property type="match status" value="1"/>
</dbReference>
<feature type="modified residue" description="O-(pantetheine 4'-phosphoryl)serine" evidence="3">
    <location>
        <position position="36"/>
    </location>
</feature>
<dbReference type="SUPFAM" id="SSF47336">
    <property type="entry name" value="ACP-like"/>
    <property type="match status" value="1"/>
</dbReference>
<dbReference type="EMBL" id="JACBXQ010000006">
    <property type="protein sequence ID" value="MBG9987183.1"/>
    <property type="molecule type" value="Genomic_DNA"/>
</dbReference>
<comment type="PTM">
    <text evidence="3">4'-phosphopantetheine is transferred from CoA to a specific serine of apo-ACP by AcpS. This modification is essential for activity because fatty acids are bound in thioester linkage to the sulfhydryl of the prosthetic group.</text>
</comment>
<dbReference type="RefSeq" id="WP_197116095.1">
    <property type="nucleotide sequence ID" value="NZ_JACBXQ010000006.1"/>
</dbReference>
<comment type="similarity">
    <text evidence="3">Belongs to the acyl carrier protein (ACP) family.</text>
</comment>
<reference evidence="5 6" key="1">
    <citation type="submission" date="2020-07" db="EMBL/GenBank/DDBJ databases">
        <title>Facklamia lactis sp. nov., isolated from raw milk.</title>
        <authorList>
            <person name="Doll E.V."/>
            <person name="Huptas C."/>
            <person name="Staib L."/>
            <person name="Wenning M."/>
            <person name="Scherer S."/>
        </authorList>
    </citation>
    <scope>NUCLEOTIDE SEQUENCE [LARGE SCALE GENOMIC DNA]</scope>
    <source>
        <strain evidence="5 6">DSM 111018</strain>
    </source>
</reference>
<organism evidence="5 6">
    <name type="scientific">Facklamia lactis</name>
    <dbReference type="NCBI Taxonomy" id="2749967"/>
    <lineage>
        <taxon>Bacteria</taxon>
        <taxon>Bacillati</taxon>
        <taxon>Bacillota</taxon>
        <taxon>Bacilli</taxon>
        <taxon>Lactobacillales</taxon>
        <taxon>Aerococcaceae</taxon>
        <taxon>Facklamia</taxon>
    </lineage>
</organism>
<keyword evidence="3" id="KW-0443">Lipid metabolism</keyword>
<dbReference type="InterPro" id="IPR003231">
    <property type="entry name" value="ACP"/>
</dbReference>
<accession>A0ABS0LSP3</accession>
<keyword evidence="6" id="KW-1185">Reference proteome</keyword>
<keyword evidence="3" id="KW-0963">Cytoplasm</keyword>
<feature type="domain" description="Carrier" evidence="4">
    <location>
        <begin position="1"/>
        <end position="74"/>
    </location>
</feature>
<sequence length="74" mass="8392">MSTFETIKGIIVEELGVEADKILLETNFENDLDADSLDLFQVINEIEDELDITIDTDENIQTVSDLVNYIEAQK</sequence>
<dbReference type="InterPro" id="IPR009081">
    <property type="entry name" value="PP-bd_ACP"/>
</dbReference>
<dbReference type="Pfam" id="PF00550">
    <property type="entry name" value="PP-binding"/>
    <property type="match status" value="1"/>
</dbReference>
<dbReference type="NCBIfam" id="NF002150">
    <property type="entry name" value="PRK00982.1-4"/>
    <property type="match status" value="1"/>
</dbReference>